<organism evidence="2">
    <name type="scientific">Dipodfec virus RodF1_17</name>
    <dbReference type="NCBI Taxonomy" id="2929293"/>
    <lineage>
        <taxon>Viruses</taxon>
        <taxon>Monodnaviria</taxon>
        <taxon>Sangervirae</taxon>
        <taxon>Phixviricota</taxon>
        <taxon>Malgrandaviricetes</taxon>
        <taxon>Petitvirales</taxon>
        <taxon>Microviridae</taxon>
    </lineage>
</organism>
<name>A0A976R5K9_9VIRU</name>
<evidence type="ECO:0000313" key="2">
    <source>
        <dbReference type="EMBL" id="UPW42026.1"/>
    </source>
</evidence>
<dbReference type="Gene3D" id="3.30.1380.10">
    <property type="match status" value="1"/>
</dbReference>
<accession>A0A976R5K9</accession>
<evidence type="ECO:0000259" key="1">
    <source>
        <dbReference type="Pfam" id="PF08291"/>
    </source>
</evidence>
<dbReference type="InterPro" id="IPR009045">
    <property type="entry name" value="Zn_M74/Hedgehog-like"/>
</dbReference>
<proteinExistence type="predicted"/>
<dbReference type="Pfam" id="PF08291">
    <property type="entry name" value="Peptidase_M15_3"/>
    <property type="match status" value="1"/>
</dbReference>
<protein>
    <submittedName>
        <fullName evidence="2">Peptidase</fullName>
    </submittedName>
</protein>
<dbReference type="SUPFAM" id="SSF55166">
    <property type="entry name" value="Hedgehog/DD-peptidase"/>
    <property type="match status" value="1"/>
</dbReference>
<reference evidence="2" key="1">
    <citation type="submission" date="2022-02" db="EMBL/GenBank/DDBJ databases">
        <title>Towards deciphering the DNA virus diversity associated with rodent species in the families Cricetidae and Heteromyidae.</title>
        <authorList>
            <person name="Lund M."/>
            <person name="Larsen B.B."/>
            <person name="Gryseels S."/>
            <person name="Kraberger S."/>
            <person name="Rowsey D.M."/>
            <person name="Steger L."/>
            <person name="Yule K.M."/>
            <person name="Upham N.S."/>
            <person name="Worobey M."/>
            <person name="Van Doorslaer K."/>
            <person name="Varsani A."/>
        </authorList>
    </citation>
    <scope>NUCLEOTIDE SEQUENCE</scope>
    <source>
        <strain evidence="2">NeonRodF1_17</strain>
    </source>
</reference>
<feature type="domain" description="Peptidase M15A C-terminal" evidence="1">
    <location>
        <begin position="6"/>
        <end position="126"/>
    </location>
</feature>
<sequence length="144" mass="16239">MKLSDHFQLSEFEVTSTGIPNEVHNIFIAINLSNLCENLLEHIRKFFGHPIYINSGYRCARVNTAVGGVPTSDHLYGCAADISAGNLDYELLEDAVKAYIDTISISADKDKFNQIIFYPKRKFIHVSLRPIGHIGRNKMQILTK</sequence>
<dbReference type="InterPro" id="IPR013230">
    <property type="entry name" value="Peptidase_M15A_C"/>
</dbReference>
<dbReference type="EMBL" id="OM869711">
    <property type="protein sequence ID" value="UPW42026.1"/>
    <property type="molecule type" value="Genomic_DNA"/>
</dbReference>